<sequence>MQRDVDFRDFATYAELRQWATQMTGSPAYGVMWAMAGTELTEAQSLVREFAELCQLSDVLCDLSEDLDDGRLYLPLEDLDQLGVHPADVKAKRWTPAMADLIAFEAARVRDRLPALAAELEHTPVGTFAQAFGEHCRLLLAGVLAAGQDVLHRPVQPPMGDFLNAWRPLMRDVIPC</sequence>
<dbReference type="InterPro" id="IPR002060">
    <property type="entry name" value="Squ/phyt_synthse"/>
</dbReference>
<name>A0A919DRG9_9ACTN</name>
<reference evidence="1" key="2">
    <citation type="submission" date="2020-09" db="EMBL/GenBank/DDBJ databases">
        <authorList>
            <person name="Sun Q."/>
            <person name="Zhou Y."/>
        </authorList>
    </citation>
    <scope>NUCLEOTIDE SEQUENCE</scope>
    <source>
        <strain evidence="1">CGMCC 4.7403</strain>
    </source>
</reference>
<dbReference type="Proteomes" id="UP000603227">
    <property type="component" value="Unassembled WGS sequence"/>
</dbReference>
<proteinExistence type="predicted"/>
<dbReference type="EMBL" id="BNAT01000074">
    <property type="protein sequence ID" value="GHE69695.1"/>
    <property type="molecule type" value="Genomic_DNA"/>
</dbReference>
<dbReference type="InterPro" id="IPR008949">
    <property type="entry name" value="Isoprenoid_synthase_dom_sf"/>
</dbReference>
<protein>
    <submittedName>
        <fullName evidence="1">Uncharacterized protein</fullName>
    </submittedName>
</protein>
<gene>
    <name evidence="1" type="ORF">GCM10017771_93480</name>
</gene>
<evidence type="ECO:0000313" key="2">
    <source>
        <dbReference type="Proteomes" id="UP000603227"/>
    </source>
</evidence>
<dbReference type="AlphaFoldDB" id="A0A919DRG9"/>
<dbReference type="Gene3D" id="1.10.600.10">
    <property type="entry name" value="Farnesyl Diphosphate Synthase"/>
    <property type="match status" value="1"/>
</dbReference>
<dbReference type="Pfam" id="PF00494">
    <property type="entry name" value="SQS_PSY"/>
    <property type="match status" value="1"/>
</dbReference>
<dbReference type="RefSeq" id="WP_189788466.1">
    <property type="nucleotide sequence ID" value="NZ_BNAT01000074.1"/>
</dbReference>
<keyword evidence="2" id="KW-1185">Reference proteome</keyword>
<comment type="caution">
    <text evidence="1">The sequence shown here is derived from an EMBL/GenBank/DDBJ whole genome shotgun (WGS) entry which is preliminary data.</text>
</comment>
<organism evidence="1 2">
    <name type="scientific">Streptomyces capitiformicae</name>
    <dbReference type="NCBI Taxonomy" id="2014920"/>
    <lineage>
        <taxon>Bacteria</taxon>
        <taxon>Bacillati</taxon>
        <taxon>Actinomycetota</taxon>
        <taxon>Actinomycetes</taxon>
        <taxon>Kitasatosporales</taxon>
        <taxon>Streptomycetaceae</taxon>
        <taxon>Streptomyces</taxon>
    </lineage>
</organism>
<evidence type="ECO:0000313" key="1">
    <source>
        <dbReference type="EMBL" id="GHE69695.1"/>
    </source>
</evidence>
<reference evidence="1" key="1">
    <citation type="journal article" date="2014" name="Int. J. Syst. Evol. Microbiol.">
        <title>Complete genome sequence of Corynebacterium casei LMG S-19264T (=DSM 44701T), isolated from a smear-ripened cheese.</title>
        <authorList>
            <consortium name="US DOE Joint Genome Institute (JGI-PGF)"/>
            <person name="Walter F."/>
            <person name="Albersmeier A."/>
            <person name="Kalinowski J."/>
            <person name="Ruckert C."/>
        </authorList>
    </citation>
    <scope>NUCLEOTIDE SEQUENCE</scope>
    <source>
        <strain evidence="1">CGMCC 4.7403</strain>
    </source>
</reference>
<accession>A0A919DRG9</accession>
<dbReference type="SUPFAM" id="SSF48576">
    <property type="entry name" value="Terpenoid synthases"/>
    <property type="match status" value="1"/>
</dbReference>